<organism evidence="2">
    <name type="scientific">Clostridioides difficile</name>
    <name type="common">Peptoclostridium difficile</name>
    <dbReference type="NCBI Taxonomy" id="1496"/>
    <lineage>
        <taxon>Bacteria</taxon>
        <taxon>Bacillati</taxon>
        <taxon>Bacillota</taxon>
        <taxon>Clostridia</taxon>
        <taxon>Peptostreptococcales</taxon>
        <taxon>Peptostreptococcaceae</taxon>
        <taxon>Clostridioides</taxon>
    </lineage>
</organism>
<name>A0A069AKM6_CLODI</name>
<dbReference type="AlphaFoldDB" id="A0A069AKM6"/>
<evidence type="ECO:0000256" key="1">
    <source>
        <dbReference type="SAM" id="Phobius"/>
    </source>
</evidence>
<keyword evidence="1" id="KW-0812">Transmembrane</keyword>
<feature type="transmembrane region" description="Helical" evidence="1">
    <location>
        <begin position="12"/>
        <end position="32"/>
    </location>
</feature>
<gene>
    <name evidence="4" type="ORF">BN1095_1280006</name>
    <name evidence="2" type="ORF">BN1096_760091</name>
    <name evidence="3" type="ORF">BN1097_760094</name>
</gene>
<dbReference type="EMBL" id="LK932416">
    <property type="protein sequence ID" value="CDS90055.1"/>
    <property type="molecule type" value="Genomic_DNA"/>
</dbReference>
<dbReference type="EMBL" id="LK932531">
    <property type="protein sequence ID" value="CDS89849.1"/>
    <property type="molecule type" value="Genomic_DNA"/>
</dbReference>
<dbReference type="EMBL" id="LK932770">
    <property type="protein sequence ID" value="CDS92976.1"/>
    <property type="molecule type" value="Genomic_DNA"/>
</dbReference>
<keyword evidence="1" id="KW-0472">Membrane</keyword>
<reference evidence="2" key="1">
    <citation type="submission" date="2014-07" db="EMBL/GenBank/DDBJ databases">
        <authorList>
            <person name="Monot Marc"/>
        </authorList>
    </citation>
    <scope>NUCLEOTIDE SEQUENCE</scope>
    <source>
        <strain evidence="4">7032989</strain>
        <strain evidence="3">7032994</strain>
    </source>
</reference>
<evidence type="ECO:0000313" key="3">
    <source>
        <dbReference type="EMBL" id="CDS90055.1"/>
    </source>
</evidence>
<sequence>MRKWNKFKSERGAALVLVLVVVALLSIVGLIFSNQIANRIKSTKTTNEGIQAKYLAETCVENSIDKAYEKLYDELEKMDNEFKSENQEKSISRSKLRNISDEDFNNQDEENIEAERLGYMNNINFYLNKASSDLEKASMELKKLYDLDMLDYRDIEYVDANIISHRDSILEICKNYTSGDISKINEYILEEDIDSTTLIEAKLVNNDILLKMFLEENKIENEHLNSAFSHTYKALDNISLAMQNMIEYRHTFHIDEPKVEVSNGIPDSQQYYELIQNPIINSMEYIWNSKWDTLENLLEILPDQTQGFNSLRVHLRNNVRKFEKLSDNISSGKKNTAKNFLKYKELLYEISDQCNQLKSMSYEKIPVKYDNMALITTFDYIQNELLAEIKCRLKELKPQEIDKTEGITIKIPFYKADYDMTKEGWPKLKENGSGAELSLMVTGDKDGIKEVEVTDGKKNIIGLGVEENSNSKYKVDAIVNFNLNIDTNVVGNYDIKDKILINHDISSYKKVN</sequence>
<proteinExistence type="predicted"/>
<keyword evidence="1" id="KW-1133">Transmembrane helix</keyword>
<dbReference type="RefSeq" id="WP_021364022.1">
    <property type="nucleotide sequence ID" value="NZ_BBYB01000109.1"/>
</dbReference>
<accession>A0A069AKM6</accession>
<evidence type="ECO:0000313" key="2">
    <source>
        <dbReference type="EMBL" id="CDS89849.1"/>
    </source>
</evidence>
<evidence type="ECO:0000313" key="4">
    <source>
        <dbReference type="EMBL" id="CDS92976.1"/>
    </source>
</evidence>
<protein>
    <submittedName>
        <fullName evidence="2">Uncharacterized protein</fullName>
    </submittedName>
</protein>